<comment type="subcellular location">
    <subcellularLocation>
        <location evidence="1">Membrane</location>
        <topology evidence="1">Multi-pass membrane protein</topology>
    </subcellularLocation>
</comment>
<dbReference type="PANTHER" id="PTHR37422">
    <property type="entry name" value="TEICHURONIC ACID BIOSYNTHESIS PROTEIN TUAE"/>
    <property type="match status" value="1"/>
</dbReference>
<feature type="transmembrane region" description="Helical" evidence="5">
    <location>
        <begin position="354"/>
        <end position="371"/>
    </location>
</feature>
<evidence type="ECO:0000313" key="8">
    <source>
        <dbReference type="Proteomes" id="UP000186110"/>
    </source>
</evidence>
<feature type="transmembrane region" description="Helical" evidence="5">
    <location>
        <begin position="170"/>
        <end position="190"/>
    </location>
</feature>
<reference evidence="7 8" key="1">
    <citation type="submission" date="2017-01" db="EMBL/GenBank/DDBJ databases">
        <authorList>
            <person name="Mah S.A."/>
            <person name="Swanson W.J."/>
            <person name="Moy G.W."/>
            <person name="Vacquier V.D."/>
        </authorList>
    </citation>
    <scope>NUCLEOTIDE SEQUENCE [LARGE SCALE GENOMIC DNA]</scope>
    <source>
        <strain evidence="7 8">DSM 22694</strain>
    </source>
</reference>
<dbReference type="KEGG" id="rsb:RS694_09630"/>
<feature type="transmembrane region" description="Helical" evidence="5">
    <location>
        <begin position="51"/>
        <end position="71"/>
    </location>
</feature>
<name>A0A1P8K9V0_9BURK</name>
<gene>
    <name evidence="7" type="ORF">RS694_09630</name>
</gene>
<dbReference type="Proteomes" id="UP000186110">
    <property type="component" value="Chromosome"/>
</dbReference>
<feature type="transmembrane region" description="Helical" evidence="5">
    <location>
        <begin position="318"/>
        <end position="342"/>
    </location>
</feature>
<dbReference type="InterPro" id="IPR051533">
    <property type="entry name" value="WaaL-like"/>
</dbReference>
<proteinExistence type="predicted"/>
<dbReference type="RefSeq" id="WP_076069540.1">
    <property type="nucleotide sequence ID" value="NZ_CP019239.1"/>
</dbReference>
<feature type="transmembrane region" description="Helical" evidence="5">
    <location>
        <begin position="377"/>
        <end position="394"/>
    </location>
</feature>
<sequence>MTGFLGFVALAASLPMAWMSLAKVALFLAGGGRLTLSLVRGHSIPHHLGHLWSARFVILSVLLFALGLLWTSAPMDFALTAFVKHAKLLMIVLICYMVSNASMAGTLIKVWMAGQTFVLLCSLSMALGLTPPWVQLGHSEYVVFAESYIDQSLMFAVAGALAWHLKDERLWPRWVGVLLAVLFLGDAVVLLPGRTGYLLVFAMIAMAAYWALPRKIRLFTAIVLPVVLGVFLYGTSGKVQNGVDRALAETLNYGAKHDIASSSGWRLNAWHRSLQGIAASPIQGHGTGSWTLTVKSFEGSNANQVFGSGNSSNPHQEYLLWAVELGMPGLACLLGLLGALVWDARRFLEPSTRAMQSVVVCIVITGLFNSVLYDDLIGDFLCISLGLLLAYGNTKNHHEH</sequence>
<feature type="transmembrane region" description="Helical" evidence="5">
    <location>
        <begin position="6"/>
        <end position="30"/>
    </location>
</feature>
<feature type="transmembrane region" description="Helical" evidence="5">
    <location>
        <begin position="110"/>
        <end position="129"/>
    </location>
</feature>
<protein>
    <recommendedName>
        <fullName evidence="6">O-antigen ligase-related domain-containing protein</fullName>
    </recommendedName>
</protein>
<evidence type="ECO:0000259" key="6">
    <source>
        <dbReference type="Pfam" id="PF04932"/>
    </source>
</evidence>
<dbReference type="PANTHER" id="PTHR37422:SF13">
    <property type="entry name" value="LIPOPOLYSACCHARIDE BIOSYNTHESIS PROTEIN PA4999-RELATED"/>
    <property type="match status" value="1"/>
</dbReference>
<evidence type="ECO:0000256" key="1">
    <source>
        <dbReference type="ARBA" id="ARBA00004141"/>
    </source>
</evidence>
<dbReference type="GO" id="GO:0016020">
    <property type="term" value="C:membrane"/>
    <property type="evidence" value="ECO:0007669"/>
    <property type="project" value="UniProtKB-SubCell"/>
</dbReference>
<evidence type="ECO:0000256" key="2">
    <source>
        <dbReference type="ARBA" id="ARBA00022692"/>
    </source>
</evidence>
<evidence type="ECO:0000256" key="3">
    <source>
        <dbReference type="ARBA" id="ARBA00022989"/>
    </source>
</evidence>
<feature type="transmembrane region" description="Helical" evidence="5">
    <location>
        <begin position="219"/>
        <end position="236"/>
    </location>
</feature>
<keyword evidence="4 5" id="KW-0472">Membrane</keyword>
<dbReference type="Pfam" id="PF04932">
    <property type="entry name" value="Wzy_C"/>
    <property type="match status" value="1"/>
</dbReference>
<dbReference type="EMBL" id="CP019239">
    <property type="protein sequence ID" value="APW42763.1"/>
    <property type="molecule type" value="Genomic_DNA"/>
</dbReference>
<feature type="transmembrane region" description="Helical" evidence="5">
    <location>
        <begin position="196"/>
        <end position="212"/>
    </location>
</feature>
<organism evidence="7 8">
    <name type="scientific">Rhodoferax saidenbachensis</name>
    <dbReference type="NCBI Taxonomy" id="1484693"/>
    <lineage>
        <taxon>Bacteria</taxon>
        <taxon>Pseudomonadati</taxon>
        <taxon>Pseudomonadota</taxon>
        <taxon>Betaproteobacteria</taxon>
        <taxon>Burkholderiales</taxon>
        <taxon>Comamonadaceae</taxon>
        <taxon>Rhodoferax</taxon>
    </lineage>
</organism>
<accession>A0A1P8K9V0</accession>
<evidence type="ECO:0000256" key="4">
    <source>
        <dbReference type="ARBA" id="ARBA00023136"/>
    </source>
</evidence>
<dbReference type="STRING" id="1484693.RS694_09630"/>
<dbReference type="InterPro" id="IPR007016">
    <property type="entry name" value="O-antigen_ligase-rel_domated"/>
</dbReference>
<keyword evidence="2 5" id="KW-0812">Transmembrane</keyword>
<dbReference type="AlphaFoldDB" id="A0A1P8K9V0"/>
<keyword evidence="8" id="KW-1185">Reference proteome</keyword>
<evidence type="ECO:0000313" key="7">
    <source>
        <dbReference type="EMBL" id="APW42763.1"/>
    </source>
</evidence>
<evidence type="ECO:0000256" key="5">
    <source>
        <dbReference type="SAM" id="Phobius"/>
    </source>
</evidence>
<keyword evidence="3 5" id="KW-1133">Transmembrane helix</keyword>
<feature type="transmembrane region" description="Helical" evidence="5">
    <location>
        <begin position="141"/>
        <end position="163"/>
    </location>
</feature>
<feature type="domain" description="O-antigen ligase-related" evidence="6">
    <location>
        <begin position="179"/>
        <end position="334"/>
    </location>
</feature>